<dbReference type="InParanoid" id="A7AU13"/>
<evidence type="ECO:0000256" key="5">
    <source>
        <dbReference type="ARBA" id="ARBA00023136"/>
    </source>
</evidence>
<dbReference type="AlphaFoldDB" id="A7AU13"/>
<protein>
    <submittedName>
        <fullName evidence="8">Eukaryotic membrane protein, putative</fullName>
    </submittedName>
</protein>
<feature type="region of interest" description="Disordered" evidence="6">
    <location>
        <begin position="158"/>
        <end position="254"/>
    </location>
</feature>
<feature type="transmembrane region" description="Helical" evidence="7">
    <location>
        <begin position="698"/>
        <end position="720"/>
    </location>
</feature>
<evidence type="ECO:0000256" key="3">
    <source>
        <dbReference type="ARBA" id="ARBA00022692"/>
    </source>
</evidence>
<feature type="compositionally biased region" description="Polar residues" evidence="6">
    <location>
        <begin position="158"/>
        <end position="170"/>
    </location>
</feature>
<dbReference type="Pfam" id="PF05346">
    <property type="entry name" value="DUF747"/>
    <property type="match status" value="1"/>
</dbReference>
<feature type="transmembrane region" description="Helical" evidence="7">
    <location>
        <begin position="667"/>
        <end position="686"/>
    </location>
</feature>
<accession>A7AU13</accession>
<keyword evidence="9" id="KW-1185">Reference proteome</keyword>
<comment type="subcellular location">
    <subcellularLocation>
        <location evidence="1">Membrane</location>
        <topology evidence="1">Multi-pass membrane protein</topology>
    </subcellularLocation>
</comment>
<dbReference type="eggNOG" id="KOG2490">
    <property type="taxonomic scope" value="Eukaryota"/>
</dbReference>
<sequence length="739" mass="83320">MAAFFTNLADFICVEIQGYPFIIREHPPPSVLAQHNVNRSSDGVVNGASSSHDGICDDEILDPIDAIPENSLKHMLRLPRHFERIMLLSLGICIDSLLFELTMMPIQAVSGVLYIFEKFIEKVRCSIEPYVSRLRSSVMVPSFLTRYFLTVSPMSMSTSSGNETASTVKPSDSGPVDKSTTISTEPIKEDDSHSASKLDPVYESEADCLSHSGGELTSPDENDETSSSGGEYEDADPPLDTTTDSSANTPDDADESYVITPIEACGFARFAAMLFAIIILSRIDTSRVYHNIRGQPFFKLYVIFNMLEICERLCRSFGRDCIDTLMRTTVKIYKLCSNFSLRSSNALAMLNATKRMKSGIAMDHFMTKKYKSSVVISNFARVEQMATPTMRRVTVDVAGYSERTISQSETTHPYSNAGTSDLSDKERPIKTLSFVGDDLDLHLNHSEDSPEKHSFVLKDLSATLDTIADTVCPDSTRELEDSGNAYLEFILRFLLVTIYIIFHSFMHLLRVLILNIAINSSDSAMFLLMVTNNFAEIKSTVFKKFNETSLFTIVATDAIERFHLCFDGMIVFFKMCTVQSPWQAYLQVSRWLSKMLVLEVLIDYFKHSFLLKFNKIGGELFKRYTEVLIGDILLSRSLRNLHMLVRFDFRVICKGVYSFSHIPARRLGFMSSPIMTLIVCNIPYIRSRLTVTRFVTALLIWTALFFLKVTLSILLLSYGIKKRRDLLMLRTPMDAVGSL</sequence>
<evidence type="ECO:0000256" key="4">
    <source>
        <dbReference type="ARBA" id="ARBA00022989"/>
    </source>
</evidence>
<evidence type="ECO:0000256" key="6">
    <source>
        <dbReference type="SAM" id="MobiDB-lite"/>
    </source>
</evidence>
<dbReference type="EMBL" id="AAXT01000003">
    <property type="protein sequence ID" value="EDO06424.1"/>
    <property type="molecule type" value="Genomic_DNA"/>
</dbReference>
<dbReference type="PANTHER" id="PTHR13317">
    <property type="entry name" value="TRANSMEMBRANE ANTERIOR POSTERIOR TRANSFORMATION PROTEIN 1 HOMOLOG"/>
    <property type="match status" value="1"/>
</dbReference>
<evidence type="ECO:0000256" key="1">
    <source>
        <dbReference type="ARBA" id="ARBA00004141"/>
    </source>
</evidence>
<dbReference type="KEGG" id="bbo:BBOV_II004690"/>
<dbReference type="OMA" id="NMLEICE"/>
<gene>
    <name evidence="8" type="ORF">BBOV_II004690</name>
</gene>
<evidence type="ECO:0000256" key="7">
    <source>
        <dbReference type="SAM" id="Phobius"/>
    </source>
</evidence>
<dbReference type="InterPro" id="IPR008010">
    <property type="entry name" value="Tatp1"/>
</dbReference>
<name>A7AU13_BABBO</name>
<keyword evidence="5 7" id="KW-0472">Membrane</keyword>
<evidence type="ECO:0000256" key="2">
    <source>
        <dbReference type="ARBA" id="ARBA00008803"/>
    </source>
</evidence>
<dbReference type="GeneID" id="5478221"/>
<keyword evidence="3 7" id="KW-0812">Transmembrane</keyword>
<proteinExistence type="inferred from homology"/>
<dbReference type="Proteomes" id="UP000002173">
    <property type="component" value="Chromosome 2"/>
</dbReference>
<evidence type="ECO:0000313" key="8">
    <source>
        <dbReference type="EMBL" id="EDO06424.1"/>
    </source>
</evidence>
<dbReference type="VEuPathDB" id="PiroplasmaDB:BBOV_II004690"/>
<organism evidence="8 9">
    <name type="scientific">Babesia bovis</name>
    <dbReference type="NCBI Taxonomy" id="5865"/>
    <lineage>
        <taxon>Eukaryota</taxon>
        <taxon>Sar</taxon>
        <taxon>Alveolata</taxon>
        <taxon>Apicomplexa</taxon>
        <taxon>Aconoidasida</taxon>
        <taxon>Piroplasmida</taxon>
        <taxon>Babesiidae</taxon>
        <taxon>Babesia</taxon>
    </lineage>
</organism>
<reference evidence="8 9" key="1">
    <citation type="journal article" date="2007" name="PLoS Pathog.">
        <title>Genome sequence of Babesia bovis and comparative analysis of apicomplexan hemoprotozoa.</title>
        <authorList>
            <person name="Brayton K.A."/>
            <person name="Lau A.O.T."/>
            <person name="Herndon D.R."/>
            <person name="Hannick L."/>
            <person name="Kappmeyer L.S."/>
            <person name="Berens S.J."/>
            <person name="Bidwell S.L."/>
            <person name="Brown W.C."/>
            <person name="Crabtree J."/>
            <person name="Fadrosh D."/>
            <person name="Feldblum T."/>
            <person name="Forberger H.A."/>
            <person name="Haas B.J."/>
            <person name="Howell J.M."/>
            <person name="Khouri H."/>
            <person name="Koo H."/>
            <person name="Mann D.J."/>
            <person name="Norimine J."/>
            <person name="Paulsen I.T."/>
            <person name="Radune D."/>
            <person name="Ren Q."/>
            <person name="Smith R.K. Jr."/>
            <person name="Suarez C.E."/>
            <person name="White O."/>
            <person name="Wortman J.R."/>
            <person name="Knowles D.P. Jr."/>
            <person name="McElwain T.F."/>
            <person name="Nene V.M."/>
        </authorList>
    </citation>
    <scope>NUCLEOTIDE SEQUENCE [LARGE SCALE GENOMIC DNA]</scope>
    <source>
        <strain evidence="8">T2Bo</strain>
    </source>
</reference>
<evidence type="ECO:0000313" key="9">
    <source>
        <dbReference type="Proteomes" id="UP000002173"/>
    </source>
</evidence>
<feature type="compositionally biased region" description="Polar residues" evidence="6">
    <location>
        <begin position="240"/>
        <end position="249"/>
    </location>
</feature>
<dbReference type="PANTHER" id="PTHR13317:SF4">
    <property type="entry name" value="TRANSMEMBRANE ANTERIOR POSTERIOR TRANSFORMATION PROTEIN 1 HOMOLOG"/>
    <property type="match status" value="1"/>
</dbReference>
<feature type="compositionally biased region" description="Basic and acidic residues" evidence="6">
    <location>
        <begin position="186"/>
        <end position="196"/>
    </location>
</feature>
<comment type="similarity">
    <text evidence="2">Belongs to the TAPT1 family.</text>
</comment>
<keyword evidence="4 7" id="KW-1133">Transmembrane helix</keyword>
<dbReference type="GO" id="GO:0005789">
    <property type="term" value="C:endoplasmic reticulum membrane"/>
    <property type="evidence" value="ECO:0007669"/>
    <property type="project" value="TreeGrafter"/>
</dbReference>
<comment type="caution">
    <text evidence="8">The sequence shown here is derived from an EMBL/GenBank/DDBJ whole genome shotgun (WGS) entry which is preliminary data.</text>
</comment>